<evidence type="ECO:0000313" key="2">
    <source>
        <dbReference type="Proteomes" id="UP000017836"/>
    </source>
</evidence>
<dbReference type="AlphaFoldDB" id="W1PZ28"/>
<dbReference type="Proteomes" id="UP000017836">
    <property type="component" value="Unassembled WGS sequence"/>
</dbReference>
<evidence type="ECO:0000313" key="1">
    <source>
        <dbReference type="EMBL" id="ERN13384.1"/>
    </source>
</evidence>
<keyword evidence="2" id="KW-1185">Reference proteome</keyword>
<organism evidence="1 2">
    <name type="scientific">Amborella trichopoda</name>
    <dbReference type="NCBI Taxonomy" id="13333"/>
    <lineage>
        <taxon>Eukaryota</taxon>
        <taxon>Viridiplantae</taxon>
        <taxon>Streptophyta</taxon>
        <taxon>Embryophyta</taxon>
        <taxon>Tracheophyta</taxon>
        <taxon>Spermatophyta</taxon>
        <taxon>Magnoliopsida</taxon>
        <taxon>Amborellales</taxon>
        <taxon>Amborellaceae</taxon>
        <taxon>Amborella</taxon>
    </lineage>
</organism>
<gene>
    <name evidence="1" type="ORF">AMTR_s00041p00166900</name>
</gene>
<reference evidence="2" key="1">
    <citation type="journal article" date="2013" name="Science">
        <title>The Amborella genome and the evolution of flowering plants.</title>
        <authorList>
            <consortium name="Amborella Genome Project"/>
        </authorList>
    </citation>
    <scope>NUCLEOTIDE SEQUENCE [LARGE SCALE GENOMIC DNA]</scope>
</reference>
<accession>W1PZ28</accession>
<sequence length="172" mass="18987">MIDKRERTYSNVVRVASPLNFAEGNMHGGVSRLHIEALTSGKAVVDVEISPPLSLAASIWGMAFLSSPYLFPVKEVKPAATERKTRIFNRFLWSIAALIVVGHKHCSALTLNLVLLSVANMYPMSHRRATRKLHSSPTPGLDPLMVDPLPLVVLEEGDVHVDLEEGEFHLEV</sequence>
<name>W1PZ28_AMBTC</name>
<dbReference type="Gramene" id="ERN13384">
    <property type="protein sequence ID" value="ERN13384"/>
    <property type="gene ID" value="AMTR_s00041p00166900"/>
</dbReference>
<dbReference type="HOGENOM" id="CLU_1613042_0_0_1"/>
<proteinExistence type="predicted"/>
<protein>
    <submittedName>
        <fullName evidence="1">Uncharacterized protein</fullName>
    </submittedName>
</protein>
<dbReference type="EMBL" id="KI392588">
    <property type="protein sequence ID" value="ERN13384.1"/>
    <property type="molecule type" value="Genomic_DNA"/>
</dbReference>